<dbReference type="RefSeq" id="WP_171202803.1">
    <property type="nucleotide sequence ID" value="NZ_BAAANP010000008.1"/>
</dbReference>
<organism evidence="11 12">
    <name type="scientific">Pseudokineococcus marinus</name>
    <dbReference type="NCBI Taxonomy" id="351215"/>
    <lineage>
        <taxon>Bacteria</taxon>
        <taxon>Bacillati</taxon>
        <taxon>Actinomycetota</taxon>
        <taxon>Actinomycetes</taxon>
        <taxon>Kineosporiales</taxon>
        <taxon>Kineosporiaceae</taxon>
        <taxon>Pseudokineococcus</taxon>
    </lineage>
</organism>
<dbReference type="PROSITE" id="PS00098">
    <property type="entry name" value="THIOLASE_1"/>
    <property type="match status" value="1"/>
</dbReference>
<evidence type="ECO:0000313" key="11">
    <source>
        <dbReference type="EMBL" id="NNH22971.1"/>
    </source>
</evidence>
<accession>A0A849BK29</accession>
<evidence type="ECO:0000256" key="7">
    <source>
        <dbReference type="PIRSR" id="PIRSR000429-1"/>
    </source>
</evidence>
<dbReference type="SUPFAM" id="SSF53901">
    <property type="entry name" value="Thiolase-like"/>
    <property type="match status" value="2"/>
</dbReference>
<evidence type="ECO:0000256" key="2">
    <source>
        <dbReference type="ARBA" id="ARBA00012705"/>
    </source>
</evidence>
<keyword evidence="3 8" id="KW-0808">Transferase</keyword>
<evidence type="ECO:0000259" key="9">
    <source>
        <dbReference type="Pfam" id="PF00108"/>
    </source>
</evidence>
<evidence type="ECO:0000259" key="10">
    <source>
        <dbReference type="Pfam" id="PF02803"/>
    </source>
</evidence>
<keyword evidence="12" id="KW-1185">Reference proteome</keyword>
<dbReference type="InterPro" id="IPR020617">
    <property type="entry name" value="Thiolase_C"/>
</dbReference>
<evidence type="ECO:0000256" key="5">
    <source>
        <dbReference type="ARBA" id="ARBA00030755"/>
    </source>
</evidence>
<dbReference type="PROSITE" id="PS00099">
    <property type="entry name" value="THIOLASE_3"/>
    <property type="match status" value="1"/>
</dbReference>
<evidence type="ECO:0000256" key="1">
    <source>
        <dbReference type="ARBA" id="ARBA00010982"/>
    </source>
</evidence>
<dbReference type="PROSITE" id="PS00737">
    <property type="entry name" value="THIOLASE_2"/>
    <property type="match status" value="1"/>
</dbReference>
<feature type="domain" description="Thiolase N-terminal" evidence="9">
    <location>
        <begin position="9"/>
        <end position="276"/>
    </location>
</feature>
<keyword evidence="4 8" id="KW-0012">Acyltransferase</keyword>
<dbReference type="PANTHER" id="PTHR18919:SF107">
    <property type="entry name" value="ACETYL-COA ACETYLTRANSFERASE, CYTOSOLIC"/>
    <property type="match status" value="1"/>
</dbReference>
<dbReference type="PANTHER" id="PTHR18919">
    <property type="entry name" value="ACETYL-COA C-ACYLTRANSFERASE"/>
    <property type="match status" value="1"/>
</dbReference>
<dbReference type="InterPro" id="IPR020615">
    <property type="entry name" value="Thiolase_acyl_enz_int_AS"/>
</dbReference>
<feature type="active site" description="Proton acceptor" evidence="7">
    <location>
        <position position="393"/>
    </location>
</feature>
<dbReference type="InterPro" id="IPR020613">
    <property type="entry name" value="Thiolase_CS"/>
</dbReference>
<comment type="similarity">
    <text evidence="1 8">Belongs to the thiolase-like superfamily. Thiolase family.</text>
</comment>
<gene>
    <name evidence="11" type="ORF">HLB09_07670</name>
</gene>
<dbReference type="Pfam" id="PF00108">
    <property type="entry name" value="Thiolase_N"/>
    <property type="match status" value="1"/>
</dbReference>
<dbReference type="InterPro" id="IPR016039">
    <property type="entry name" value="Thiolase-like"/>
</dbReference>
<comment type="caution">
    <text evidence="11">The sequence shown here is derived from an EMBL/GenBank/DDBJ whole genome shotgun (WGS) entry which is preliminary data.</text>
</comment>
<sequence length="412" mass="41107">MSAPGRVSVVVAGARTPMGRLQGALSSLRAVDLGAVAIRAALERAGVAAGEVDQVLMGQVLQAGQGQNPARQAAAAAGVPMSVPALTVNAVCLSGLRAVALADQLVRAGEADVVVAGGMESMSGAPHLLPGARGGYRFGDAVLQDATSHDGLWDAFTDVSMGALTEVEEAARAADASVTALGASTREEQDALAVRSHRLAAAATADGRAAEEITPVLVPRRRGEPVEVVVDEGVRPGTTPEALAALPPAFRPDGTITAGSASPVSDGAAALVVMRRERAEAAGLPWLAEVGAHGLVAGPDSTLQSQPARAVERACARAGLTPRDLDVLEVNEAFAAVVLASVRELGVDLDRVNPRGGAIALGHPIGASGARLALTLALDLRARGGGTGVAALCGGGGQGEALLLHAPVGGAR</sequence>
<dbReference type="InterPro" id="IPR002155">
    <property type="entry name" value="Thiolase"/>
</dbReference>
<evidence type="ECO:0000256" key="6">
    <source>
        <dbReference type="ARBA" id="ARBA00040529"/>
    </source>
</evidence>
<evidence type="ECO:0000256" key="8">
    <source>
        <dbReference type="RuleBase" id="RU003557"/>
    </source>
</evidence>
<dbReference type="Proteomes" id="UP000555552">
    <property type="component" value="Unassembled WGS sequence"/>
</dbReference>
<evidence type="ECO:0000256" key="4">
    <source>
        <dbReference type="ARBA" id="ARBA00023315"/>
    </source>
</evidence>
<reference evidence="11 12" key="1">
    <citation type="submission" date="2020-05" db="EMBL/GenBank/DDBJ databases">
        <title>MicrobeNet Type strains.</title>
        <authorList>
            <person name="Nicholson A.C."/>
        </authorList>
    </citation>
    <scope>NUCLEOTIDE SEQUENCE [LARGE SCALE GENOMIC DNA]</scope>
    <source>
        <strain evidence="11 12">JCM 14547</strain>
    </source>
</reference>
<dbReference type="PIRSF" id="PIRSF000429">
    <property type="entry name" value="Ac-CoA_Ac_transf"/>
    <property type="match status" value="1"/>
</dbReference>
<dbReference type="EC" id="2.3.1.9" evidence="2"/>
<feature type="active site" description="Proton acceptor" evidence="7">
    <location>
        <position position="363"/>
    </location>
</feature>
<feature type="domain" description="Thiolase C-terminal" evidence="10">
    <location>
        <begin position="285"/>
        <end position="405"/>
    </location>
</feature>
<name>A0A849BK29_9ACTN</name>
<protein>
    <recommendedName>
        <fullName evidence="6">Probable acetyl-CoA acetyltransferase</fullName>
        <ecNumber evidence="2">2.3.1.9</ecNumber>
    </recommendedName>
    <alternativeName>
        <fullName evidence="5">Acetoacetyl-CoA thiolase</fullName>
    </alternativeName>
</protein>
<evidence type="ECO:0000256" key="3">
    <source>
        <dbReference type="ARBA" id="ARBA00022679"/>
    </source>
</evidence>
<dbReference type="Gene3D" id="3.40.47.10">
    <property type="match status" value="1"/>
</dbReference>
<feature type="active site" description="Acyl-thioester intermediate" evidence="7">
    <location>
        <position position="92"/>
    </location>
</feature>
<dbReference type="AlphaFoldDB" id="A0A849BK29"/>
<evidence type="ECO:0000313" key="12">
    <source>
        <dbReference type="Proteomes" id="UP000555552"/>
    </source>
</evidence>
<proteinExistence type="inferred from homology"/>
<dbReference type="Pfam" id="PF02803">
    <property type="entry name" value="Thiolase_C"/>
    <property type="match status" value="1"/>
</dbReference>
<dbReference type="NCBIfam" id="TIGR01930">
    <property type="entry name" value="AcCoA-C-Actrans"/>
    <property type="match status" value="1"/>
</dbReference>
<dbReference type="EMBL" id="JABEMA010000086">
    <property type="protein sequence ID" value="NNH22971.1"/>
    <property type="molecule type" value="Genomic_DNA"/>
</dbReference>
<dbReference type="GO" id="GO:0003985">
    <property type="term" value="F:acetyl-CoA C-acetyltransferase activity"/>
    <property type="evidence" value="ECO:0007669"/>
    <property type="project" value="UniProtKB-EC"/>
</dbReference>
<dbReference type="InterPro" id="IPR020610">
    <property type="entry name" value="Thiolase_AS"/>
</dbReference>
<dbReference type="CDD" id="cd00751">
    <property type="entry name" value="thiolase"/>
    <property type="match status" value="1"/>
</dbReference>
<dbReference type="InterPro" id="IPR020616">
    <property type="entry name" value="Thiolase_N"/>
</dbReference>